<dbReference type="AlphaFoldDB" id="A0AAD6JCP0"/>
<dbReference type="Proteomes" id="UP001162972">
    <property type="component" value="Chromosome 4"/>
</dbReference>
<comment type="caution">
    <text evidence="1">The sequence shown here is derived from an EMBL/GenBank/DDBJ whole genome shotgun (WGS) entry which is preliminary data.</text>
</comment>
<keyword evidence="2" id="KW-1185">Reference proteome</keyword>
<proteinExistence type="predicted"/>
<evidence type="ECO:0000313" key="2">
    <source>
        <dbReference type="Proteomes" id="UP001162972"/>
    </source>
</evidence>
<protein>
    <submittedName>
        <fullName evidence="1">Uncharacterized protein</fullName>
    </submittedName>
</protein>
<dbReference type="InterPro" id="IPR032675">
    <property type="entry name" value="LRR_dom_sf"/>
</dbReference>
<gene>
    <name evidence="1" type="ORF">OIU84_013948</name>
</gene>
<dbReference type="EMBL" id="JAPFFJ010000018">
    <property type="protein sequence ID" value="KAJ6401779.1"/>
    <property type="molecule type" value="Genomic_DNA"/>
</dbReference>
<organism evidence="1 2">
    <name type="scientific">Salix udensis</name>
    <dbReference type="NCBI Taxonomy" id="889485"/>
    <lineage>
        <taxon>Eukaryota</taxon>
        <taxon>Viridiplantae</taxon>
        <taxon>Streptophyta</taxon>
        <taxon>Embryophyta</taxon>
        <taxon>Tracheophyta</taxon>
        <taxon>Spermatophyta</taxon>
        <taxon>Magnoliopsida</taxon>
        <taxon>eudicotyledons</taxon>
        <taxon>Gunneridae</taxon>
        <taxon>Pentapetalae</taxon>
        <taxon>rosids</taxon>
        <taxon>fabids</taxon>
        <taxon>Malpighiales</taxon>
        <taxon>Salicaceae</taxon>
        <taxon>Saliceae</taxon>
        <taxon>Salix</taxon>
    </lineage>
</organism>
<evidence type="ECO:0000313" key="1">
    <source>
        <dbReference type="EMBL" id="KAJ6401779.1"/>
    </source>
</evidence>
<reference evidence="1 2" key="1">
    <citation type="journal article" date="2023" name="Int. J. Mol. Sci.">
        <title>De Novo Assembly and Annotation of 11 Diverse Shrub Willow (Salix) Genomes Reveals Novel Gene Organization in Sex-Linked Regions.</title>
        <authorList>
            <person name="Hyden B."/>
            <person name="Feng K."/>
            <person name="Yates T.B."/>
            <person name="Jawdy S."/>
            <person name="Cereghino C."/>
            <person name="Smart L.B."/>
            <person name="Muchero W."/>
        </authorList>
    </citation>
    <scope>NUCLEOTIDE SEQUENCE [LARGE SCALE GENOMIC DNA]</scope>
    <source>
        <tissue evidence="1">Shoot tip</tissue>
    </source>
</reference>
<dbReference type="Gene3D" id="3.80.10.10">
    <property type="entry name" value="Ribonuclease Inhibitor"/>
    <property type="match status" value="1"/>
</dbReference>
<sequence length="93" mass="10482">MNLWMRLLGQCSDRGMQCVLEGCTKLRKLEIRDCPFGNVALLSGLEKYESMRAKKRCSSLCSHSLRFIKYAGSCLITRQATACRDKDTVCING</sequence>
<accession>A0AAD6JCP0</accession>
<name>A0AAD6JCP0_9ROSI</name>